<keyword evidence="3" id="KW-0378">Hydrolase</keyword>
<dbReference type="GO" id="GO:0004386">
    <property type="term" value="F:helicase activity"/>
    <property type="evidence" value="ECO:0007669"/>
    <property type="project" value="UniProtKB-KW"/>
</dbReference>
<dbReference type="InterPro" id="IPR035437">
    <property type="entry name" value="SNase_OB-fold_sf"/>
</dbReference>
<organism evidence="2 3">
    <name type="scientific">Diaphorina citri</name>
    <name type="common">Asian citrus psyllid</name>
    <dbReference type="NCBI Taxonomy" id="121845"/>
    <lineage>
        <taxon>Eukaryota</taxon>
        <taxon>Metazoa</taxon>
        <taxon>Ecdysozoa</taxon>
        <taxon>Arthropoda</taxon>
        <taxon>Hexapoda</taxon>
        <taxon>Insecta</taxon>
        <taxon>Pterygota</taxon>
        <taxon>Neoptera</taxon>
        <taxon>Paraneoptera</taxon>
        <taxon>Hemiptera</taxon>
        <taxon>Sternorrhyncha</taxon>
        <taxon>Psylloidea</taxon>
        <taxon>Psyllidae</taxon>
        <taxon>Diaphorininae</taxon>
        <taxon>Diaphorina</taxon>
    </lineage>
</organism>
<keyword evidence="3" id="KW-0347">Helicase</keyword>
<dbReference type="KEGG" id="dci:103516811"/>
<dbReference type="Gene3D" id="2.40.50.90">
    <property type="match status" value="1"/>
</dbReference>
<dbReference type="SUPFAM" id="SSF63748">
    <property type="entry name" value="Tudor/PWWP/MBT"/>
    <property type="match status" value="1"/>
</dbReference>
<proteinExistence type="predicted"/>
<evidence type="ECO:0000313" key="2">
    <source>
        <dbReference type="Proteomes" id="UP000079169"/>
    </source>
</evidence>
<dbReference type="RefSeq" id="XP_026684911.1">
    <property type="nucleotide sequence ID" value="XM_026829110.1"/>
</dbReference>
<dbReference type="FunFam" id="2.30.30.140:FF:000018">
    <property type="entry name" value="Serine/threonine-protein kinase 31"/>
    <property type="match status" value="1"/>
</dbReference>
<accession>A0A3Q0J909</accession>
<dbReference type="SMART" id="SM00333">
    <property type="entry name" value="TUDOR"/>
    <property type="match status" value="1"/>
</dbReference>
<dbReference type="Pfam" id="PF00567">
    <property type="entry name" value="TUDOR"/>
    <property type="match status" value="1"/>
</dbReference>
<dbReference type="GeneID" id="103516811"/>
<dbReference type="Gene3D" id="2.30.30.140">
    <property type="match status" value="1"/>
</dbReference>
<evidence type="ECO:0000313" key="3">
    <source>
        <dbReference type="RefSeq" id="XP_026684911.1"/>
    </source>
</evidence>
<protein>
    <submittedName>
        <fullName evidence="3">Probable ATP-dependent RNA helicase spindle-E</fullName>
    </submittedName>
</protein>
<evidence type="ECO:0000259" key="1">
    <source>
        <dbReference type="PROSITE" id="PS50304"/>
    </source>
</evidence>
<dbReference type="PaxDb" id="121845-A0A3Q0J909"/>
<dbReference type="AlphaFoldDB" id="A0A3Q0J909"/>
<dbReference type="STRING" id="121845.A0A3Q0J909"/>
<dbReference type="PROSITE" id="PS50304">
    <property type="entry name" value="TUDOR"/>
    <property type="match status" value="1"/>
</dbReference>
<reference evidence="3" key="1">
    <citation type="submission" date="2025-08" db="UniProtKB">
        <authorList>
            <consortium name="RefSeq"/>
        </authorList>
    </citation>
    <scope>IDENTIFICATION</scope>
</reference>
<keyword evidence="3" id="KW-0547">Nucleotide-binding</keyword>
<dbReference type="GO" id="GO:0005737">
    <property type="term" value="C:cytoplasm"/>
    <property type="evidence" value="ECO:0007669"/>
    <property type="project" value="UniProtKB-ARBA"/>
</dbReference>
<dbReference type="PANTHER" id="PTHR22948">
    <property type="entry name" value="TUDOR DOMAIN CONTAINING PROTEIN"/>
    <property type="match status" value="1"/>
</dbReference>
<dbReference type="Proteomes" id="UP000079169">
    <property type="component" value="Unplaced"/>
</dbReference>
<dbReference type="InterPro" id="IPR002999">
    <property type="entry name" value="Tudor"/>
</dbReference>
<feature type="domain" description="Tudor" evidence="1">
    <location>
        <begin position="311"/>
        <end position="370"/>
    </location>
</feature>
<dbReference type="InterPro" id="IPR050621">
    <property type="entry name" value="Tudor_domain_containing"/>
</dbReference>
<keyword evidence="2" id="KW-1185">Reference proteome</keyword>
<dbReference type="PANTHER" id="PTHR22948:SF76">
    <property type="entry name" value="FI20010P1-RELATED"/>
    <property type="match status" value="1"/>
</dbReference>
<gene>
    <name evidence="3" type="primary">LOC103516811</name>
</gene>
<keyword evidence="3" id="KW-0067">ATP-binding</keyword>
<sequence>MTQVWHSQKTRGFFNRSKCQTEKTWARQNFVQISSLREIEKLVVDINNRLRYHDIRTDPEFILKNHERPIILKIIIGGAFYPNYFFRSKESGQMDEKDALKTLGGYDPRYSHRSRIIIGGAFYPNYFFRSKESGQMDEKDALKTLGGYDPYTGLWSMARLASSFVPSNLAHVCPVFSKVFIQFKDMSGKMKSSNSHMEYIPGKVNIAVFKSIKVRMISNALTIKCYRESDGMKKLEEMGLQQKKDSGVHHILESTGSTRPGGGINRFINIRIVHVDNLSKFWAQNADRHYELVDIHNQINTADNLVPVTGVPKVGTVYACTFTDGKYYRAKVLQLNALKKCAQVKYIDYGNEAEVPVSTLRDFGPSLIDDELSSRKPLAFECSLAEVTPSILMDHHGLWSEEAVKWFSQLYLNSSRSLYAEIYSIVDGIVKIILYEQDRREEDLTVNKKVIELGFAAFIEEHYRSKLDHDNRARNLCCEGVEDIVEDVADPGQEMEADDGRKKITVNLKGPFSPLETSVFATVQSVCMRPVRIDRDSVNCVLLDTEPHKRRMTEEGKFEALYPDNDMEIHFDIQVKNRFLTLVNGLRLMMDKAMCEEACDIREIRRNCKEQLLNLLKLPADSADAEFYPKRTSGVLV</sequence>
<name>A0A3Q0J909_DIACI</name>